<dbReference type="PANTHER" id="PTHR34072:SF52">
    <property type="entry name" value="RIBONUCLEASE H"/>
    <property type="match status" value="1"/>
</dbReference>
<dbReference type="InterPro" id="IPR001584">
    <property type="entry name" value="Integrase_cat-core"/>
</dbReference>
<accession>A0A5D2BH20</accession>
<keyword evidence="3" id="KW-1185">Reference proteome</keyword>
<evidence type="ECO:0000259" key="1">
    <source>
        <dbReference type="PROSITE" id="PS50994"/>
    </source>
</evidence>
<evidence type="ECO:0000313" key="2">
    <source>
        <dbReference type="EMBL" id="TYG56621.1"/>
    </source>
</evidence>
<organism evidence="2 3">
    <name type="scientific">Gossypium darwinii</name>
    <name type="common">Darwin's cotton</name>
    <name type="synonym">Gossypium barbadense var. darwinii</name>
    <dbReference type="NCBI Taxonomy" id="34276"/>
    <lineage>
        <taxon>Eukaryota</taxon>
        <taxon>Viridiplantae</taxon>
        <taxon>Streptophyta</taxon>
        <taxon>Embryophyta</taxon>
        <taxon>Tracheophyta</taxon>
        <taxon>Spermatophyta</taxon>
        <taxon>Magnoliopsida</taxon>
        <taxon>eudicotyledons</taxon>
        <taxon>Gunneridae</taxon>
        <taxon>Pentapetalae</taxon>
        <taxon>rosids</taxon>
        <taxon>malvids</taxon>
        <taxon>Malvales</taxon>
        <taxon>Malvaceae</taxon>
        <taxon>Malvoideae</taxon>
        <taxon>Gossypium</taxon>
    </lineage>
</organism>
<name>A0A5D2BH20_GOSDA</name>
<dbReference type="InterPro" id="IPR036397">
    <property type="entry name" value="RNaseH_sf"/>
</dbReference>
<dbReference type="PANTHER" id="PTHR34072">
    <property type="entry name" value="ENZYMATIC POLYPROTEIN-RELATED"/>
    <property type="match status" value="1"/>
</dbReference>
<protein>
    <recommendedName>
        <fullName evidence="1">Integrase catalytic domain-containing protein</fullName>
    </recommendedName>
</protein>
<dbReference type="Gene3D" id="3.30.420.10">
    <property type="entry name" value="Ribonuclease H-like superfamily/Ribonuclease H"/>
    <property type="match status" value="1"/>
</dbReference>
<dbReference type="GO" id="GO:0003676">
    <property type="term" value="F:nucleic acid binding"/>
    <property type="evidence" value="ECO:0007669"/>
    <property type="project" value="InterPro"/>
</dbReference>
<gene>
    <name evidence="2" type="ORF">ES288_D08G078200v1</name>
</gene>
<dbReference type="GO" id="GO:0015074">
    <property type="term" value="P:DNA integration"/>
    <property type="evidence" value="ECO:0007669"/>
    <property type="project" value="InterPro"/>
</dbReference>
<dbReference type="EMBL" id="CM017708">
    <property type="protein sequence ID" value="TYG56621.1"/>
    <property type="molecule type" value="Genomic_DNA"/>
</dbReference>
<sequence length="113" mass="13123">MAWFETRSDEFCFLVFDVPASSGWAPVTFGLHGVLVSIISDRDLRFTSRFWKKLHEDMGSSLDFSTAFHPQIDGQSNRVIQILEDMLRSCVINFQGSWEDFLLLVEFTYNNNF</sequence>
<reference evidence="2 3" key="1">
    <citation type="submission" date="2019-06" db="EMBL/GenBank/DDBJ databases">
        <title>WGS assembly of Gossypium darwinii.</title>
        <authorList>
            <person name="Chen Z.J."/>
            <person name="Sreedasyam A."/>
            <person name="Ando A."/>
            <person name="Song Q."/>
            <person name="De L."/>
            <person name="Hulse-Kemp A."/>
            <person name="Ding M."/>
            <person name="Ye W."/>
            <person name="Kirkbride R."/>
            <person name="Jenkins J."/>
            <person name="Plott C."/>
            <person name="Lovell J."/>
            <person name="Lin Y.-M."/>
            <person name="Vaughn R."/>
            <person name="Liu B."/>
            <person name="Li W."/>
            <person name="Simpson S."/>
            <person name="Scheffler B."/>
            <person name="Saski C."/>
            <person name="Grover C."/>
            <person name="Hu G."/>
            <person name="Conover J."/>
            <person name="Carlson J."/>
            <person name="Shu S."/>
            <person name="Boston L."/>
            <person name="Williams M."/>
            <person name="Peterson D."/>
            <person name="Mcgee K."/>
            <person name="Jones D."/>
            <person name="Wendel J."/>
            <person name="Stelly D."/>
            <person name="Grimwood J."/>
            <person name="Schmutz J."/>
        </authorList>
    </citation>
    <scope>NUCLEOTIDE SEQUENCE [LARGE SCALE GENOMIC DNA]</scope>
    <source>
        <strain evidence="2">1808015.09</strain>
    </source>
</reference>
<dbReference type="PROSITE" id="PS50994">
    <property type="entry name" value="INTEGRASE"/>
    <property type="match status" value="1"/>
</dbReference>
<proteinExistence type="predicted"/>
<feature type="domain" description="Integrase catalytic" evidence="1">
    <location>
        <begin position="31"/>
        <end position="113"/>
    </location>
</feature>
<dbReference type="SUPFAM" id="SSF53098">
    <property type="entry name" value="Ribonuclease H-like"/>
    <property type="match status" value="1"/>
</dbReference>
<dbReference type="AlphaFoldDB" id="A0A5D2BH20"/>
<dbReference type="InterPro" id="IPR012337">
    <property type="entry name" value="RNaseH-like_sf"/>
</dbReference>
<evidence type="ECO:0000313" key="3">
    <source>
        <dbReference type="Proteomes" id="UP000323506"/>
    </source>
</evidence>
<dbReference type="Proteomes" id="UP000323506">
    <property type="component" value="Chromosome D08"/>
</dbReference>